<protein>
    <recommendedName>
        <fullName evidence="6">DUF4352 domain-containing protein</fullName>
    </recommendedName>
</protein>
<dbReference type="AlphaFoldDB" id="A0A9W6WBY5"/>
<keyword evidence="1 3" id="KW-0732">Signal</keyword>
<name>A0A9W6WBY5_9ACTN</name>
<reference evidence="4" key="1">
    <citation type="submission" date="2023-03" db="EMBL/GenBank/DDBJ databases">
        <title>Actinorhabdospora filicis NBRC 111898.</title>
        <authorList>
            <person name="Ichikawa N."/>
            <person name="Sato H."/>
            <person name="Tonouchi N."/>
        </authorList>
    </citation>
    <scope>NUCLEOTIDE SEQUENCE</scope>
    <source>
        <strain evidence="4">NBRC 111898</strain>
    </source>
</reference>
<comment type="caution">
    <text evidence="4">The sequence shown here is derived from an EMBL/GenBank/DDBJ whole genome shotgun (WGS) entry which is preliminary data.</text>
</comment>
<feature type="compositionally biased region" description="Basic and acidic residues" evidence="2">
    <location>
        <begin position="22"/>
        <end position="46"/>
    </location>
</feature>
<feature type="chain" id="PRO_5040921206" description="DUF4352 domain-containing protein" evidence="3">
    <location>
        <begin position="19"/>
        <end position="180"/>
    </location>
</feature>
<evidence type="ECO:0000313" key="4">
    <source>
        <dbReference type="EMBL" id="GLZ80046.1"/>
    </source>
</evidence>
<organism evidence="4 5">
    <name type="scientific">Actinorhabdospora filicis</name>
    <dbReference type="NCBI Taxonomy" id="1785913"/>
    <lineage>
        <taxon>Bacteria</taxon>
        <taxon>Bacillati</taxon>
        <taxon>Actinomycetota</taxon>
        <taxon>Actinomycetes</taxon>
        <taxon>Micromonosporales</taxon>
        <taxon>Micromonosporaceae</taxon>
        <taxon>Actinorhabdospora</taxon>
    </lineage>
</organism>
<dbReference type="Proteomes" id="UP001165079">
    <property type="component" value="Unassembled WGS sequence"/>
</dbReference>
<evidence type="ECO:0000256" key="3">
    <source>
        <dbReference type="SAM" id="SignalP"/>
    </source>
</evidence>
<feature type="region of interest" description="Disordered" evidence="2">
    <location>
        <begin position="21"/>
        <end position="53"/>
    </location>
</feature>
<dbReference type="Gene3D" id="2.60.40.1240">
    <property type="match status" value="1"/>
</dbReference>
<evidence type="ECO:0008006" key="6">
    <source>
        <dbReference type="Google" id="ProtNLM"/>
    </source>
</evidence>
<gene>
    <name evidence="4" type="ORF">Afil01_48530</name>
</gene>
<dbReference type="PROSITE" id="PS51257">
    <property type="entry name" value="PROKAR_LIPOPROTEIN"/>
    <property type="match status" value="1"/>
</dbReference>
<dbReference type="InterPro" id="IPR029050">
    <property type="entry name" value="Immunoprotect_excell_Ig-like"/>
</dbReference>
<evidence type="ECO:0000256" key="2">
    <source>
        <dbReference type="SAM" id="MobiDB-lite"/>
    </source>
</evidence>
<keyword evidence="5" id="KW-1185">Reference proteome</keyword>
<sequence length="180" mass="18800">MKKTVLAVTAVLSLGLLAACGADDKPASPKSDTNKSQDTPKDDKKPAGNALDAPYKWEDGFVATLTGFERKKSSDTASPGNTDYVEFTIQVENGTGKDVELTLFSIACKTGTDGKASEEIFDEGVGAQLTGTVQAGKKATGKFGCAMPTSDKTLQVEISPNYGDDITKLPKTAVLSGDVK</sequence>
<evidence type="ECO:0000313" key="5">
    <source>
        <dbReference type="Proteomes" id="UP001165079"/>
    </source>
</evidence>
<dbReference type="RefSeq" id="WP_285665172.1">
    <property type="nucleotide sequence ID" value="NZ_BSTX01000003.1"/>
</dbReference>
<proteinExistence type="predicted"/>
<feature type="signal peptide" evidence="3">
    <location>
        <begin position="1"/>
        <end position="18"/>
    </location>
</feature>
<evidence type="ECO:0000256" key="1">
    <source>
        <dbReference type="ARBA" id="ARBA00022729"/>
    </source>
</evidence>
<accession>A0A9W6WBY5</accession>
<dbReference type="EMBL" id="BSTX01000003">
    <property type="protein sequence ID" value="GLZ80046.1"/>
    <property type="molecule type" value="Genomic_DNA"/>
</dbReference>